<evidence type="ECO:0000313" key="1">
    <source>
        <dbReference type="EMBL" id="WOS99019.1"/>
    </source>
</evidence>
<dbReference type="GO" id="GO:0004519">
    <property type="term" value="F:endonuclease activity"/>
    <property type="evidence" value="ECO:0007669"/>
    <property type="project" value="UniProtKB-KW"/>
</dbReference>
<dbReference type="Pfam" id="PF03372">
    <property type="entry name" value="Exo_endo_phos"/>
    <property type="match status" value="1"/>
</dbReference>
<dbReference type="InterPro" id="IPR036691">
    <property type="entry name" value="Endo/exonu/phosph_ase_sf"/>
</dbReference>
<keyword evidence="1" id="KW-0540">Nuclease</keyword>
<dbReference type="GO" id="GO:0016020">
    <property type="term" value="C:membrane"/>
    <property type="evidence" value="ECO:0007669"/>
    <property type="project" value="GOC"/>
</dbReference>
<dbReference type="InterPro" id="IPR051916">
    <property type="entry name" value="GPI-anchor_lipid_remodeler"/>
</dbReference>
<dbReference type="RefSeq" id="WP_101755573.1">
    <property type="nucleotide sequence ID" value="NZ_CP136962.1"/>
</dbReference>
<dbReference type="SUPFAM" id="SSF56219">
    <property type="entry name" value="DNase I-like"/>
    <property type="match status" value="1"/>
</dbReference>
<accession>A0A9X7I615</accession>
<dbReference type="PANTHER" id="PTHR14859:SF15">
    <property type="entry name" value="ENDONUCLEASE_EXONUCLEASE_PHOSPHATASE DOMAIN-CONTAINING PROTEIN"/>
    <property type="match status" value="1"/>
</dbReference>
<keyword evidence="1" id="KW-0255">Endonuclease</keyword>
<dbReference type="Proteomes" id="UP000234781">
    <property type="component" value="Chromosome"/>
</dbReference>
<gene>
    <name evidence="1" type="ORF">CYJ98_004995</name>
</gene>
<protein>
    <submittedName>
        <fullName evidence="1">Endonuclease/exonuclease/phosphatase family protein</fullName>
    </submittedName>
</protein>
<keyword evidence="1" id="KW-0378">Hydrolase</keyword>
<proteinExistence type="predicted"/>
<dbReference type="EMBL" id="CP136962">
    <property type="protein sequence ID" value="WOS99019.1"/>
    <property type="molecule type" value="Genomic_DNA"/>
</dbReference>
<dbReference type="AlphaFoldDB" id="A0A9X7I615"/>
<keyword evidence="2" id="KW-1185">Reference proteome</keyword>
<dbReference type="Gene3D" id="3.60.10.10">
    <property type="entry name" value="Endonuclease/exonuclease/phosphatase"/>
    <property type="match status" value="1"/>
</dbReference>
<dbReference type="PANTHER" id="PTHR14859">
    <property type="entry name" value="CALCOFLUOR WHITE HYPERSENSITIVE PROTEIN PRECURSOR"/>
    <property type="match status" value="1"/>
</dbReference>
<reference evidence="2" key="1">
    <citation type="submission" date="2017-12" db="EMBL/GenBank/DDBJ databases">
        <title>Phylogenetic diversity of female urinary microbiome.</title>
        <authorList>
            <person name="Thomas-White K."/>
            <person name="Wolfe A.J."/>
        </authorList>
    </citation>
    <scope>NUCLEOTIDE SEQUENCE [LARGE SCALE GENOMIC DNA]</scope>
    <source>
        <strain evidence="2">UMB0023</strain>
    </source>
</reference>
<evidence type="ECO:0000313" key="2">
    <source>
        <dbReference type="Proteomes" id="UP000234781"/>
    </source>
</evidence>
<name>A0A9X7I615_NEIPE</name>
<organism evidence="1 2">
    <name type="scientific">Neisseria perflava</name>
    <dbReference type="NCBI Taxonomy" id="33053"/>
    <lineage>
        <taxon>Bacteria</taxon>
        <taxon>Pseudomonadati</taxon>
        <taxon>Pseudomonadota</taxon>
        <taxon>Betaproteobacteria</taxon>
        <taxon>Neisseriales</taxon>
        <taxon>Neisseriaceae</taxon>
        <taxon>Neisseria</taxon>
    </lineage>
</organism>
<sequence length="261" mass="30150">MSPRPVTITSYNMHKGMSALNRKVQVNRMADALGALGSDVLFLQEVQGQHLNRSRRTDFPDAPHYDIIGDSLDYHRSYGKNAVYPKRHHGNAILSRLPLKTENNLNISVNKLEQRGLLHCEVVPEGWEDSLVCLCVHLNLREPDRLKQYRAISDYVGRYIRPESPLIIAGDFNDWRQKSARELGRVLDLNEVFVDNTGKRPKTFPSRLPILSLDRIYTRNLDVIDSEIHNSKDWQHLSDHLPLSVTVRPHRKMNMKSDRKM</sequence>
<dbReference type="InterPro" id="IPR005135">
    <property type="entry name" value="Endo/exonuclease/phosphatase"/>
</dbReference>
<dbReference type="GO" id="GO:0006506">
    <property type="term" value="P:GPI anchor biosynthetic process"/>
    <property type="evidence" value="ECO:0007669"/>
    <property type="project" value="TreeGrafter"/>
</dbReference>
<reference evidence="1 2" key="2">
    <citation type="submission" date="2023-10" db="EMBL/GenBank/DDBJ databases">
        <authorList>
            <person name="Choi B."/>
        </authorList>
    </citation>
    <scope>NUCLEOTIDE SEQUENCE [LARGE SCALE GENOMIC DNA]</scope>
    <source>
        <strain evidence="1 2">UMB0023</strain>
    </source>
</reference>